<reference evidence="2 3" key="1">
    <citation type="submission" date="2024-02" db="EMBL/GenBank/DDBJ databases">
        <title>Expansion and revision of Xanthobacter and proposal of Roseixanthobacter gen. nov.</title>
        <authorList>
            <person name="Soltysiak M.P.M."/>
            <person name="Jalihal A."/>
            <person name="Ory A."/>
            <person name="Chrisophersen C."/>
            <person name="Lee A.D."/>
            <person name="Boulton J."/>
            <person name="Springer M."/>
        </authorList>
    </citation>
    <scope>NUCLEOTIDE SEQUENCE [LARGE SCALE GENOMIC DNA]</scope>
    <source>
        <strain evidence="2 3">CB5</strain>
    </source>
</reference>
<organism evidence="2 3">
    <name type="scientific">Xanthobacter aminoxidans</name>
    <dbReference type="NCBI Taxonomy" id="186280"/>
    <lineage>
        <taxon>Bacteria</taxon>
        <taxon>Pseudomonadati</taxon>
        <taxon>Pseudomonadota</taxon>
        <taxon>Alphaproteobacteria</taxon>
        <taxon>Hyphomicrobiales</taxon>
        <taxon>Xanthobacteraceae</taxon>
        <taxon>Xanthobacter</taxon>
    </lineage>
</organism>
<evidence type="ECO:0000259" key="1">
    <source>
        <dbReference type="PROSITE" id="PS51199"/>
    </source>
</evidence>
<dbReference type="Gene3D" id="3.40.1360.10">
    <property type="match status" value="1"/>
</dbReference>
<dbReference type="SUPFAM" id="SSF56731">
    <property type="entry name" value="DNA primase core"/>
    <property type="match status" value="1"/>
</dbReference>
<proteinExistence type="predicted"/>
<dbReference type="CDD" id="cd01029">
    <property type="entry name" value="TOPRIM_primases"/>
    <property type="match status" value="1"/>
</dbReference>
<dbReference type="PANTHER" id="PTHR12873:SF0">
    <property type="entry name" value="TWINKLE MTDNA HELICASE"/>
    <property type="match status" value="1"/>
</dbReference>
<dbReference type="InterPro" id="IPR027032">
    <property type="entry name" value="Twinkle-like"/>
</dbReference>
<comment type="caution">
    <text evidence="2">The sequence shown here is derived from an EMBL/GenBank/DDBJ whole genome shotgun (WGS) entry which is preliminary data.</text>
</comment>
<dbReference type="SUPFAM" id="SSF52540">
    <property type="entry name" value="P-loop containing nucleoside triphosphate hydrolases"/>
    <property type="match status" value="1"/>
</dbReference>
<sequence length="502" mass="56305">MAHVGTVGTADGQAASVASLGQRAEAYARERGISRTTLEQLGVVSATVFFPELKGSSEAIIFQYFVGGKRTFWKGRAFPDKAFVAQKGGEVAFYNLENVLADIPETVFITEGEFDCAALVEAGIGLNQVLSVPTGAPEKPIPDDEPISGYGFVDDALRAGLSRVKRFVWCGDGDANGLALRQNMARIFGFARFWFVDWPEGIKDPNQMLMTDGPEDLRDLVVNGCRPWPVQGVYRISEIPEPPPLTLWTPGFVEWEGKVKLAPGTMSVVTGHPGHGKTALWAQIWFSIVRKYGVGACMATFETRPVPHMRRTLRTLFWGKLECDMSPEEKARADYWIDDRYRWIIHPDQKPTLGWLLDMAEVAVIRHGARIVQIDPWNRLESQRGPNETETDYIGRCLTSLYVFAQQMNVHVQVLAHPSKMDGPRKGKAPELDDIAGSKHWDNRVDQGFVVHRPKLFEGGQRCTDAELLYKKSRFEELGYPCKLLMRFDTARRTYVSVDYEA</sequence>
<dbReference type="Gene3D" id="3.40.50.300">
    <property type="entry name" value="P-loop containing nucleotide triphosphate hydrolases"/>
    <property type="match status" value="1"/>
</dbReference>
<accession>A0ABW6ZC40</accession>
<keyword evidence="3" id="KW-1185">Reference proteome</keyword>
<dbReference type="InterPro" id="IPR007694">
    <property type="entry name" value="DNA_helicase_DnaB-like_C"/>
</dbReference>
<dbReference type="RefSeq" id="WP_394007083.1">
    <property type="nucleotide sequence ID" value="NZ_JBAFUR010000001.1"/>
</dbReference>
<dbReference type="PROSITE" id="PS51199">
    <property type="entry name" value="SF4_HELICASE"/>
    <property type="match status" value="1"/>
</dbReference>
<dbReference type="InterPro" id="IPR027417">
    <property type="entry name" value="P-loop_NTPase"/>
</dbReference>
<dbReference type="InterPro" id="IPR034154">
    <property type="entry name" value="TOPRIM_DnaG/twinkle"/>
</dbReference>
<dbReference type="Pfam" id="PF03796">
    <property type="entry name" value="DnaB_C"/>
    <property type="match status" value="1"/>
</dbReference>
<dbReference type="EMBL" id="JBAFUR010000001">
    <property type="protein sequence ID" value="MFG1250581.1"/>
    <property type="molecule type" value="Genomic_DNA"/>
</dbReference>
<evidence type="ECO:0000313" key="3">
    <source>
        <dbReference type="Proteomes" id="UP001604043"/>
    </source>
</evidence>
<evidence type="ECO:0000313" key="2">
    <source>
        <dbReference type="EMBL" id="MFG1250581.1"/>
    </source>
</evidence>
<protein>
    <submittedName>
        <fullName evidence="2">DnaB-like helicase C-terminal domain-containing protein</fullName>
    </submittedName>
</protein>
<feature type="domain" description="SF4 helicase" evidence="1">
    <location>
        <begin position="241"/>
        <end position="502"/>
    </location>
</feature>
<dbReference type="PANTHER" id="PTHR12873">
    <property type="entry name" value="T7-LIKE MITOCHONDRIAL DNA HELICASE"/>
    <property type="match status" value="1"/>
</dbReference>
<gene>
    <name evidence="2" type="ORF">V5F30_00085</name>
</gene>
<name>A0ABW6ZC40_9HYPH</name>
<dbReference type="Proteomes" id="UP001604043">
    <property type="component" value="Unassembled WGS sequence"/>
</dbReference>